<dbReference type="InterPro" id="IPR007694">
    <property type="entry name" value="DNA_helicase_DnaB-like_C"/>
</dbReference>
<comment type="function">
    <text evidence="12">The main replicative DNA helicase, it participates in initiation and elongation during chromosome replication. Travels ahead of the DNA replisome, separating dsDNA into templates for DNA synthesis. A processive ATP-dependent 5'-3' DNA helicase it has DNA-dependent ATPase activity.</text>
</comment>
<dbReference type="GO" id="GO:1990077">
    <property type="term" value="C:primosome complex"/>
    <property type="evidence" value="ECO:0007669"/>
    <property type="project" value="UniProtKB-UniRule"/>
</dbReference>
<evidence type="ECO:0000256" key="5">
    <source>
        <dbReference type="ARBA" id="ARBA00022801"/>
    </source>
</evidence>
<dbReference type="GO" id="GO:0043139">
    <property type="term" value="F:5'-3' DNA helicase activity"/>
    <property type="evidence" value="ECO:0007669"/>
    <property type="project" value="UniProtKB-EC"/>
</dbReference>
<gene>
    <name evidence="14" type="ORF">US96_C0028G0016</name>
</gene>
<dbReference type="NCBIfam" id="TIGR00665">
    <property type="entry name" value="DnaB"/>
    <property type="match status" value="1"/>
</dbReference>
<dbReference type="Gene3D" id="3.40.50.300">
    <property type="entry name" value="P-loop containing nucleotide triphosphate hydrolases"/>
    <property type="match status" value="1"/>
</dbReference>
<dbReference type="GO" id="GO:0005829">
    <property type="term" value="C:cytosol"/>
    <property type="evidence" value="ECO:0007669"/>
    <property type="project" value="TreeGrafter"/>
</dbReference>
<evidence type="ECO:0000256" key="9">
    <source>
        <dbReference type="ARBA" id="ARBA00023235"/>
    </source>
</evidence>
<dbReference type="Pfam" id="PF00772">
    <property type="entry name" value="DnaB"/>
    <property type="match status" value="1"/>
</dbReference>
<keyword evidence="8 12" id="KW-0238">DNA-binding</keyword>
<keyword evidence="9" id="KW-0413">Isomerase</keyword>
<dbReference type="InterPro" id="IPR007692">
    <property type="entry name" value="DNA_helicase_DnaB"/>
</dbReference>
<feature type="domain" description="SF4 helicase" evidence="13">
    <location>
        <begin position="175"/>
        <end position="437"/>
    </location>
</feature>
<dbReference type="Proteomes" id="UP000034181">
    <property type="component" value="Unassembled WGS sequence"/>
</dbReference>
<evidence type="ECO:0000256" key="7">
    <source>
        <dbReference type="ARBA" id="ARBA00022840"/>
    </source>
</evidence>
<dbReference type="SUPFAM" id="SSF48024">
    <property type="entry name" value="N-terminal domain of DnaB helicase"/>
    <property type="match status" value="1"/>
</dbReference>
<evidence type="ECO:0000256" key="12">
    <source>
        <dbReference type="RuleBase" id="RU362085"/>
    </source>
</evidence>
<dbReference type="InterPro" id="IPR027417">
    <property type="entry name" value="P-loop_NTPase"/>
</dbReference>
<dbReference type="GO" id="GO:0005524">
    <property type="term" value="F:ATP binding"/>
    <property type="evidence" value="ECO:0007669"/>
    <property type="project" value="UniProtKB-UniRule"/>
</dbReference>
<name>A0A0G0K796_9BACT</name>
<dbReference type="CDD" id="cd00984">
    <property type="entry name" value="DnaB_C"/>
    <property type="match status" value="1"/>
</dbReference>
<dbReference type="GO" id="GO:0003677">
    <property type="term" value="F:DNA binding"/>
    <property type="evidence" value="ECO:0007669"/>
    <property type="project" value="UniProtKB-UniRule"/>
</dbReference>
<keyword evidence="3 12" id="KW-0235">DNA replication</keyword>
<keyword evidence="2 12" id="KW-0639">Primosome</keyword>
<evidence type="ECO:0000256" key="4">
    <source>
        <dbReference type="ARBA" id="ARBA00022741"/>
    </source>
</evidence>
<dbReference type="Pfam" id="PF03796">
    <property type="entry name" value="DnaB_C"/>
    <property type="match status" value="1"/>
</dbReference>
<dbReference type="AlphaFoldDB" id="A0A0G0K796"/>
<evidence type="ECO:0000256" key="1">
    <source>
        <dbReference type="ARBA" id="ARBA00008428"/>
    </source>
</evidence>
<reference evidence="14 15" key="1">
    <citation type="journal article" date="2015" name="Nature">
        <title>rRNA introns, odd ribosomes, and small enigmatic genomes across a large radiation of phyla.</title>
        <authorList>
            <person name="Brown C.T."/>
            <person name="Hug L.A."/>
            <person name="Thomas B.C."/>
            <person name="Sharon I."/>
            <person name="Castelle C.J."/>
            <person name="Singh A."/>
            <person name="Wilkins M.J."/>
            <person name="Williams K.H."/>
            <person name="Banfield J.F."/>
        </authorList>
    </citation>
    <scope>NUCLEOTIDE SEQUENCE [LARGE SCALE GENOMIC DNA]</scope>
</reference>
<comment type="similarity">
    <text evidence="1 12">Belongs to the helicase family. DnaB subfamily.</text>
</comment>
<dbReference type="Gene3D" id="1.10.860.10">
    <property type="entry name" value="DNAb Helicase, Chain A"/>
    <property type="match status" value="1"/>
</dbReference>
<comment type="catalytic activity">
    <reaction evidence="10 12">
        <text>ATP + H2O = ADP + phosphate + H(+)</text>
        <dbReference type="Rhea" id="RHEA:13065"/>
        <dbReference type="ChEBI" id="CHEBI:15377"/>
        <dbReference type="ChEBI" id="CHEBI:15378"/>
        <dbReference type="ChEBI" id="CHEBI:30616"/>
        <dbReference type="ChEBI" id="CHEBI:43474"/>
        <dbReference type="ChEBI" id="CHEBI:456216"/>
        <dbReference type="EC" id="5.6.2.3"/>
    </reaction>
</comment>
<protein>
    <recommendedName>
        <fullName evidence="11 12">Replicative DNA helicase</fullName>
        <ecNumber evidence="11 12">5.6.2.3</ecNumber>
    </recommendedName>
</protein>
<sequence>MATVIKTPPNNEEAEQSVLGAILIDKNSIGLIANDLFPDDFYSDTNAKIYQAMLELYEAGKPIDLLTLTKRLKKNKATEIEASYLTDLVNTVPTAANIEHYADIIKEDSTKRKLISLGTKMTDMGFSEEIGADELLDKAESYIFSISKGYSMEGFVPVKESLAASFDRIDEIHKQGAGLRGVKSGFTDLDNILSGFQDSNLIILAARPGQGKTAMVVNIAQNIAVNDKKPVGIFSLEMSQEELVDRLLIGQADVDAWRLKTGRLSETDFAKLSEAMGVLADAPIFIDDTPGISVSQIRTKARKLQMEHDLAILIVDYLQLVDPGKRYDNRVMEVSIVSQALKNLARELKIPLLAVSQLSRAVEHRGERRPQLADLRESGAIEQDSDVVMFLYRPDSEISSIMQTKVLIAKHRNGPMGEIELLFRGDRIRFYNVEGKRKVEEEEPPTATPIL</sequence>
<evidence type="ECO:0000256" key="3">
    <source>
        <dbReference type="ARBA" id="ARBA00022705"/>
    </source>
</evidence>
<proteinExistence type="inferred from homology"/>
<dbReference type="GO" id="GO:0006269">
    <property type="term" value="P:DNA replication, synthesis of primer"/>
    <property type="evidence" value="ECO:0007669"/>
    <property type="project" value="UniProtKB-UniRule"/>
</dbReference>
<accession>A0A0G0K796</accession>
<evidence type="ECO:0000256" key="10">
    <source>
        <dbReference type="ARBA" id="ARBA00048954"/>
    </source>
</evidence>
<dbReference type="PANTHER" id="PTHR30153:SF2">
    <property type="entry name" value="REPLICATIVE DNA HELICASE"/>
    <property type="match status" value="1"/>
</dbReference>
<dbReference type="EMBL" id="LBUZ01000028">
    <property type="protein sequence ID" value="KKQ74692.1"/>
    <property type="molecule type" value="Genomic_DNA"/>
</dbReference>
<dbReference type="InterPro" id="IPR036185">
    <property type="entry name" value="DNA_heli_DnaB-like_N_sf"/>
</dbReference>
<evidence type="ECO:0000256" key="11">
    <source>
        <dbReference type="NCBIfam" id="TIGR00665"/>
    </source>
</evidence>
<evidence type="ECO:0000256" key="6">
    <source>
        <dbReference type="ARBA" id="ARBA00022806"/>
    </source>
</evidence>
<keyword evidence="4 12" id="KW-0547">Nucleotide-binding</keyword>
<dbReference type="SUPFAM" id="SSF52540">
    <property type="entry name" value="P-loop containing nucleoside triphosphate hydrolases"/>
    <property type="match status" value="1"/>
</dbReference>
<dbReference type="FunFam" id="1.10.860.10:FF:000001">
    <property type="entry name" value="Replicative DNA helicase"/>
    <property type="match status" value="1"/>
</dbReference>
<dbReference type="PANTHER" id="PTHR30153">
    <property type="entry name" value="REPLICATIVE DNA HELICASE DNAB"/>
    <property type="match status" value="1"/>
</dbReference>
<keyword evidence="5 12" id="KW-0378">Hydrolase</keyword>
<dbReference type="GO" id="GO:0016887">
    <property type="term" value="F:ATP hydrolysis activity"/>
    <property type="evidence" value="ECO:0007669"/>
    <property type="project" value="RHEA"/>
</dbReference>
<evidence type="ECO:0000256" key="2">
    <source>
        <dbReference type="ARBA" id="ARBA00022515"/>
    </source>
</evidence>
<dbReference type="InterPro" id="IPR007693">
    <property type="entry name" value="DNA_helicase_DnaB-like_N"/>
</dbReference>
<dbReference type="PATRIC" id="fig|1618569.3.peg.663"/>
<evidence type="ECO:0000259" key="13">
    <source>
        <dbReference type="PROSITE" id="PS51199"/>
    </source>
</evidence>
<keyword evidence="6 12" id="KW-0347">Helicase</keyword>
<evidence type="ECO:0000256" key="8">
    <source>
        <dbReference type="ARBA" id="ARBA00023125"/>
    </source>
</evidence>
<organism evidence="14 15">
    <name type="scientific">Candidatus Woesebacteria bacterium GW2011_GWB1_38_5b</name>
    <dbReference type="NCBI Taxonomy" id="1618569"/>
    <lineage>
        <taxon>Bacteria</taxon>
        <taxon>Candidatus Woeseibacteriota</taxon>
    </lineage>
</organism>
<evidence type="ECO:0000313" key="15">
    <source>
        <dbReference type="Proteomes" id="UP000034181"/>
    </source>
</evidence>
<dbReference type="PROSITE" id="PS51199">
    <property type="entry name" value="SF4_HELICASE"/>
    <property type="match status" value="1"/>
</dbReference>
<keyword evidence="7 12" id="KW-0067">ATP-binding</keyword>
<dbReference type="InterPro" id="IPR016136">
    <property type="entry name" value="DNA_helicase_N/primase_C"/>
</dbReference>
<comment type="caution">
    <text evidence="14">The sequence shown here is derived from an EMBL/GenBank/DDBJ whole genome shotgun (WGS) entry which is preliminary data.</text>
</comment>
<evidence type="ECO:0000313" key="14">
    <source>
        <dbReference type="EMBL" id="KKQ74692.1"/>
    </source>
</evidence>
<dbReference type="EC" id="5.6.2.3" evidence="11 12"/>